<comment type="caution">
    <text evidence="7">The sequence shown here is derived from an EMBL/GenBank/DDBJ whole genome shotgun (WGS) entry which is preliminary data.</text>
</comment>
<dbReference type="EMBL" id="RZTZ01000008">
    <property type="protein sequence ID" value="RVT59829.1"/>
    <property type="molecule type" value="Genomic_DNA"/>
</dbReference>
<keyword evidence="2" id="KW-0805">Transcription regulation</keyword>
<evidence type="ECO:0000256" key="3">
    <source>
        <dbReference type="ARBA" id="ARBA00023082"/>
    </source>
</evidence>
<dbReference type="GO" id="GO:0006352">
    <property type="term" value="P:DNA-templated transcription initiation"/>
    <property type="evidence" value="ECO:0007669"/>
    <property type="project" value="InterPro"/>
</dbReference>
<dbReference type="GO" id="GO:0003677">
    <property type="term" value="F:DNA binding"/>
    <property type="evidence" value="ECO:0007669"/>
    <property type="project" value="InterPro"/>
</dbReference>
<dbReference type="RefSeq" id="WP_127739608.1">
    <property type="nucleotide sequence ID" value="NZ_JARMUY010000034.1"/>
</dbReference>
<sequence length="193" mass="22919">MSVDNEFIKLINLIGAGNREACGELYEKTIQDVFKTVHFLVEEKTDVDDLVQDIYIQVFKSIKKFDFERKFNPWLMGITLKQIKAYRRKKWMIFRTVKKVEEFKEEKELDFSTEVIEKITNKQLVKLVDELPYKLKQVVILRYLNDYTQDEISAILKVPIGTVKSRINAALTKLRTKGKNKKILEEVRKVYEY</sequence>
<protein>
    <submittedName>
        <fullName evidence="7">Sigma-70 family RNA polymerase sigma factor</fullName>
    </submittedName>
</protein>
<keyword evidence="4" id="KW-0804">Transcription</keyword>
<dbReference type="GO" id="GO:0016987">
    <property type="term" value="F:sigma factor activity"/>
    <property type="evidence" value="ECO:0007669"/>
    <property type="project" value="UniProtKB-KW"/>
</dbReference>
<dbReference type="InterPro" id="IPR013325">
    <property type="entry name" value="RNA_pol_sigma_r2"/>
</dbReference>
<dbReference type="Pfam" id="PF04542">
    <property type="entry name" value="Sigma70_r2"/>
    <property type="match status" value="1"/>
</dbReference>
<dbReference type="Gene3D" id="1.10.1740.10">
    <property type="match status" value="1"/>
</dbReference>
<dbReference type="SUPFAM" id="SSF88659">
    <property type="entry name" value="Sigma3 and sigma4 domains of RNA polymerase sigma factors"/>
    <property type="match status" value="1"/>
</dbReference>
<dbReference type="InterPro" id="IPR013249">
    <property type="entry name" value="RNA_pol_sigma70_r4_t2"/>
</dbReference>
<dbReference type="PANTHER" id="PTHR43133">
    <property type="entry name" value="RNA POLYMERASE ECF-TYPE SIGMA FACTO"/>
    <property type="match status" value="1"/>
</dbReference>
<evidence type="ECO:0000256" key="2">
    <source>
        <dbReference type="ARBA" id="ARBA00023015"/>
    </source>
</evidence>
<dbReference type="Gene3D" id="1.10.10.10">
    <property type="entry name" value="Winged helix-like DNA-binding domain superfamily/Winged helix DNA-binding domain"/>
    <property type="match status" value="1"/>
</dbReference>
<accession>A0A437K7K7</accession>
<keyword evidence="8" id="KW-1185">Reference proteome</keyword>
<dbReference type="InterPro" id="IPR039425">
    <property type="entry name" value="RNA_pol_sigma-70-like"/>
</dbReference>
<dbReference type="InterPro" id="IPR013324">
    <property type="entry name" value="RNA_pol_sigma_r3/r4-like"/>
</dbReference>
<dbReference type="Pfam" id="PF08281">
    <property type="entry name" value="Sigma70_r4_2"/>
    <property type="match status" value="1"/>
</dbReference>
<keyword evidence="3" id="KW-0731">Sigma factor</keyword>
<dbReference type="InterPro" id="IPR007627">
    <property type="entry name" value="RNA_pol_sigma70_r2"/>
</dbReference>
<dbReference type="AlphaFoldDB" id="A0A437K7K7"/>
<dbReference type="PANTHER" id="PTHR43133:SF60">
    <property type="entry name" value="RNA POLYMERASE SIGMA FACTOR SIGV"/>
    <property type="match status" value="1"/>
</dbReference>
<evidence type="ECO:0000259" key="5">
    <source>
        <dbReference type="Pfam" id="PF04542"/>
    </source>
</evidence>
<proteinExistence type="inferred from homology"/>
<dbReference type="CDD" id="cd06171">
    <property type="entry name" value="Sigma70_r4"/>
    <property type="match status" value="1"/>
</dbReference>
<gene>
    <name evidence="7" type="ORF">EM808_18085</name>
</gene>
<dbReference type="Proteomes" id="UP000288024">
    <property type="component" value="Unassembled WGS sequence"/>
</dbReference>
<evidence type="ECO:0000259" key="6">
    <source>
        <dbReference type="Pfam" id="PF08281"/>
    </source>
</evidence>
<evidence type="ECO:0000256" key="4">
    <source>
        <dbReference type="ARBA" id="ARBA00023163"/>
    </source>
</evidence>
<name>A0A437K7K7_9BACI</name>
<feature type="domain" description="RNA polymerase sigma-70 region 2" evidence="5">
    <location>
        <begin position="25"/>
        <end position="91"/>
    </location>
</feature>
<evidence type="ECO:0000313" key="8">
    <source>
        <dbReference type="Proteomes" id="UP000288024"/>
    </source>
</evidence>
<feature type="domain" description="RNA polymerase sigma factor 70 region 4 type 2" evidence="6">
    <location>
        <begin position="123"/>
        <end position="174"/>
    </location>
</feature>
<dbReference type="InterPro" id="IPR036388">
    <property type="entry name" value="WH-like_DNA-bd_sf"/>
</dbReference>
<dbReference type="SUPFAM" id="SSF88946">
    <property type="entry name" value="Sigma2 domain of RNA polymerase sigma factors"/>
    <property type="match status" value="1"/>
</dbReference>
<evidence type="ECO:0000256" key="1">
    <source>
        <dbReference type="ARBA" id="ARBA00010641"/>
    </source>
</evidence>
<dbReference type="NCBIfam" id="TIGR02937">
    <property type="entry name" value="sigma70-ECF"/>
    <property type="match status" value="1"/>
</dbReference>
<dbReference type="NCBIfam" id="NF009195">
    <property type="entry name" value="PRK12543.1"/>
    <property type="match status" value="1"/>
</dbReference>
<comment type="similarity">
    <text evidence="1">Belongs to the sigma-70 factor family. ECF subfamily.</text>
</comment>
<evidence type="ECO:0000313" key="7">
    <source>
        <dbReference type="EMBL" id="RVT59829.1"/>
    </source>
</evidence>
<reference evidence="7 8" key="1">
    <citation type="submission" date="2019-01" db="EMBL/GenBank/DDBJ databases">
        <title>Bacillus sp. M5HDSG1-1, whole genome shotgun sequence.</title>
        <authorList>
            <person name="Tuo L."/>
        </authorList>
    </citation>
    <scope>NUCLEOTIDE SEQUENCE [LARGE SCALE GENOMIC DNA]</scope>
    <source>
        <strain evidence="7 8">M5HDSG1-1</strain>
    </source>
</reference>
<dbReference type="InterPro" id="IPR014284">
    <property type="entry name" value="RNA_pol_sigma-70_dom"/>
</dbReference>
<organism evidence="7 8">
    <name type="scientific">Niallia taxi</name>
    <dbReference type="NCBI Taxonomy" id="2499688"/>
    <lineage>
        <taxon>Bacteria</taxon>
        <taxon>Bacillati</taxon>
        <taxon>Bacillota</taxon>
        <taxon>Bacilli</taxon>
        <taxon>Bacillales</taxon>
        <taxon>Bacillaceae</taxon>
        <taxon>Niallia</taxon>
    </lineage>
</organism>